<sequence>MPTYLITLATGQQARHTISALLSADPSAKIHAVVRNPTNPAALSLAAAGAKLFTGNLDDTAVFREAAQGCTGVFLNLLPVTNDSSNPHAQTVNTDSERERATNILRACREAGVKFVVASTAVYVDDRSKWDVEGVRGMGLGMYEYYASKAGMEEAVKNAGLEGGWMILRPGWLMSNYLMPAAEYVYPELKDRGEVVHSYEEGMGFVHTDERDVGRYAAMALLEPERFRGREIDLGGEWLGIEEAVGAMGRVAGREVRVRKRTEEEEKGAFEGGRVAYPFEVWANWMGDRVHEEEGEGEGGKKGRAGDRARREAEGLGIRLTGLEEYLKREREVLMNSLPAE</sequence>
<dbReference type="InterPro" id="IPR008030">
    <property type="entry name" value="NmrA-like"/>
</dbReference>
<comment type="caution">
    <text evidence="6">The sequence shown here is derived from an EMBL/GenBank/DDBJ whole genome shotgun (WGS) entry which is preliminary data.</text>
</comment>
<comment type="similarity">
    <text evidence="1">Belongs to the NmrA-type oxidoreductase family.</text>
</comment>
<feature type="region of interest" description="Disordered" evidence="4">
    <location>
        <begin position="290"/>
        <end position="311"/>
    </location>
</feature>
<evidence type="ECO:0000313" key="7">
    <source>
        <dbReference type="Proteomes" id="UP000223968"/>
    </source>
</evidence>
<evidence type="ECO:0000256" key="2">
    <source>
        <dbReference type="ARBA" id="ARBA00022857"/>
    </source>
</evidence>
<organism evidence="6 7">
    <name type="scientific">Helicocarpus griseus UAMH5409</name>
    <dbReference type="NCBI Taxonomy" id="1447875"/>
    <lineage>
        <taxon>Eukaryota</taxon>
        <taxon>Fungi</taxon>
        <taxon>Dikarya</taxon>
        <taxon>Ascomycota</taxon>
        <taxon>Pezizomycotina</taxon>
        <taxon>Eurotiomycetes</taxon>
        <taxon>Eurotiomycetidae</taxon>
        <taxon>Onygenales</taxon>
        <taxon>Ajellomycetaceae</taxon>
        <taxon>Helicocarpus</taxon>
    </lineage>
</organism>
<keyword evidence="7" id="KW-1185">Reference proteome</keyword>
<dbReference type="Gene3D" id="3.40.50.720">
    <property type="entry name" value="NAD(P)-binding Rossmann-like Domain"/>
    <property type="match status" value="1"/>
</dbReference>
<name>A0A2B7YDE1_9EURO</name>
<keyword evidence="2" id="KW-0521">NADP</keyword>
<evidence type="ECO:0000256" key="4">
    <source>
        <dbReference type="SAM" id="MobiDB-lite"/>
    </source>
</evidence>
<dbReference type="GO" id="GO:0005634">
    <property type="term" value="C:nucleus"/>
    <property type="evidence" value="ECO:0007669"/>
    <property type="project" value="TreeGrafter"/>
</dbReference>
<reference evidence="6 7" key="1">
    <citation type="submission" date="2017-10" db="EMBL/GenBank/DDBJ databases">
        <title>Comparative genomics in systemic dimorphic fungi from Ajellomycetaceae.</title>
        <authorList>
            <person name="Munoz J.F."/>
            <person name="Mcewen J.G."/>
            <person name="Clay O.K."/>
            <person name="Cuomo C.A."/>
        </authorList>
    </citation>
    <scope>NUCLEOTIDE SEQUENCE [LARGE SCALE GENOMIC DNA]</scope>
    <source>
        <strain evidence="6 7">UAMH5409</strain>
    </source>
</reference>
<dbReference type="PANTHER" id="PTHR42748">
    <property type="entry name" value="NITROGEN METABOLITE REPRESSION PROTEIN NMRA FAMILY MEMBER"/>
    <property type="match status" value="1"/>
</dbReference>
<dbReference type="PANTHER" id="PTHR42748:SF30">
    <property type="entry name" value="NMRA-LIKE DOMAIN-CONTAINING PROTEIN"/>
    <property type="match status" value="1"/>
</dbReference>
<dbReference type="GO" id="GO:0016491">
    <property type="term" value="F:oxidoreductase activity"/>
    <property type="evidence" value="ECO:0007669"/>
    <property type="project" value="UniProtKB-KW"/>
</dbReference>
<proteinExistence type="inferred from homology"/>
<dbReference type="EMBL" id="PDNB01000001">
    <property type="protein sequence ID" value="PGH19053.1"/>
    <property type="molecule type" value="Genomic_DNA"/>
</dbReference>
<dbReference type="Proteomes" id="UP000223968">
    <property type="component" value="Unassembled WGS sequence"/>
</dbReference>
<keyword evidence="3" id="KW-0560">Oxidoreductase</keyword>
<accession>A0A2B7YDE1</accession>
<dbReference type="SUPFAM" id="SSF51735">
    <property type="entry name" value="NAD(P)-binding Rossmann-fold domains"/>
    <property type="match status" value="1"/>
</dbReference>
<protein>
    <recommendedName>
        <fullName evidence="5">NmrA-like domain-containing protein</fullName>
    </recommendedName>
</protein>
<dbReference type="InterPro" id="IPR036291">
    <property type="entry name" value="NAD(P)-bd_dom_sf"/>
</dbReference>
<evidence type="ECO:0000259" key="5">
    <source>
        <dbReference type="Pfam" id="PF05368"/>
    </source>
</evidence>
<dbReference type="InterPro" id="IPR051164">
    <property type="entry name" value="NmrA-like_oxidored"/>
</dbReference>
<feature type="domain" description="NmrA-like" evidence="5">
    <location>
        <begin position="5"/>
        <end position="261"/>
    </location>
</feature>
<dbReference type="STRING" id="1447875.A0A2B7YDE1"/>
<evidence type="ECO:0000256" key="1">
    <source>
        <dbReference type="ARBA" id="ARBA00006328"/>
    </source>
</evidence>
<dbReference type="OrthoDB" id="419598at2759"/>
<evidence type="ECO:0000313" key="6">
    <source>
        <dbReference type="EMBL" id="PGH19053.1"/>
    </source>
</evidence>
<dbReference type="Pfam" id="PF05368">
    <property type="entry name" value="NmrA"/>
    <property type="match status" value="1"/>
</dbReference>
<evidence type="ECO:0000256" key="3">
    <source>
        <dbReference type="ARBA" id="ARBA00023002"/>
    </source>
</evidence>
<dbReference type="AlphaFoldDB" id="A0A2B7YDE1"/>
<gene>
    <name evidence="6" type="ORF">AJ79_00087</name>
</gene>